<evidence type="ECO:0000256" key="1">
    <source>
        <dbReference type="SAM" id="SignalP"/>
    </source>
</evidence>
<dbReference type="Gene3D" id="3.90.228.10">
    <property type="match status" value="1"/>
</dbReference>
<keyword evidence="4" id="KW-1185">Reference proteome</keyword>
<feature type="signal peptide" evidence="1">
    <location>
        <begin position="1"/>
        <end position="22"/>
    </location>
</feature>
<dbReference type="InterPro" id="IPR012317">
    <property type="entry name" value="Poly(ADP-ribose)pol_cat_dom"/>
</dbReference>
<dbReference type="GO" id="GO:0003950">
    <property type="term" value="F:NAD+ poly-ADP-ribosyltransferase activity"/>
    <property type="evidence" value="ECO:0007669"/>
    <property type="project" value="InterPro"/>
</dbReference>
<dbReference type="Proteomes" id="UP000017559">
    <property type="component" value="Unassembled WGS sequence"/>
</dbReference>
<proteinExistence type="predicted"/>
<feature type="chain" id="PRO_5004711380" description="PARP catalytic domain-containing protein" evidence="1">
    <location>
        <begin position="23"/>
        <end position="380"/>
    </location>
</feature>
<feature type="domain" description="PARP catalytic" evidence="2">
    <location>
        <begin position="222"/>
        <end position="354"/>
    </location>
</feature>
<dbReference type="AlphaFoldDB" id="V2WYS7"/>
<dbReference type="EMBL" id="AWSO01000900">
    <property type="protein sequence ID" value="ESK86722.1"/>
    <property type="molecule type" value="Genomic_DNA"/>
</dbReference>
<dbReference type="KEGG" id="mrr:Moror_15212"/>
<dbReference type="PANTHER" id="PTHR31681">
    <property type="entry name" value="C2H2-LIKE ZINC FINGER PROTEIN"/>
    <property type="match status" value="1"/>
</dbReference>
<keyword evidence="1" id="KW-0732">Signal</keyword>
<dbReference type="SUPFAM" id="SSF56399">
    <property type="entry name" value="ADP-ribosylation"/>
    <property type="match status" value="1"/>
</dbReference>
<gene>
    <name evidence="3" type="ORF">Moror_15212</name>
</gene>
<reference evidence="3 4" key="1">
    <citation type="journal article" date="2014" name="BMC Genomics">
        <title>Genome and secretome analysis of the hemibiotrophic fungal pathogen, Moniliophthora roreri, which causes frosty pod rot disease of cacao: mechanisms of the biotrophic and necrotrophic phases.</title>
        <authorList>
            <person name="Meinhardt L.W."/>
            <person name="Costa G.G.L."/>
            <person name="Thomazella D.P.T."/>
            <person name="Teixeira P.J.P.L."/>
            <person name="Carazzolle M.F."/>
            <person name="Schuster S.C."/>
            <person name="Carlson J.E."/>
            <person name="Guiltinan M.J."/>
            <person name="Mieczkowski P."/>
            <person name="Farmer A."/>
            <person name="Ramaraj T."/>
            <person name="Crozier J."/>
            <person name="Davis R.E."/>
            <person name="Shao J."/>
            <person name="Melnick R.L."/>
            <person name="Pereira G.A.G."/>
            <person name="Bailey B.A."/>
        </authorList>
    </citation>
    <scope>NUCLEOTIDE SEQUENCE [LARGE SCALE GENOMIC DNA]</scope>
    <source>
        <strain evidence="3 4">MCA 2997</strain>
    </source>
</reference>
<name>V2WYS7_MONRO</name>
<sequence length="380" mass="40866">MSVDSVAAHLPFALSLLHAMAAQYPGLQKPQRSSNLCENCHLNPKYKEGRKTHPYCSKSCAEANAGGNSSNSDCDFCHSRLKHPGHPFCGKACAKKAAAGQTASSKSPPSTCKAPGCQKAVHTKPGGTCGEYCSLSHKTLTETLCILCLRNPKKANSHFCGRHCSHDAERKGPMILEVPAGHVTFKSVADQFKASWRHPGTTCPQVKRVYKVILTPASSQAYENYKSSVEARGQFVAAGSSKGNENRRWHGTRRECLLGDNGQTQFCTSTTCSLCCILRTSFDVTKAAWGSFGQGIYTSSTSSKSNDFSRNVPKSPMKAILLNKVVVGKGCKMSHANKTLTAPPSGCDSVLAEGGGIVYDELIVFSNDAIRPSFLVMYEV</sequence>
<protein>
    <recommendedName>
        <fullName evidence="2">PARP catalytic domain-containing protein</fullName>
    </recommendedName>
</protein>
<evidence type="ECO:0000259" key="2">
    <source>
        <dbReference type="Pfam" id="PF00644"/>
    </source>
</evidence>
<accession>V2WYS7</accession>
<dbReference type="Pfam" id="PF00644">
    <property type="entry name" value="PARP"/>
    <property type="match status" value="1"/>
</dbReference>
<evidence type="ECO:0000313" key="3">
    <source>
        <dbReference type="EMBL" id="ESK86722.1"/>
    </source>
</evidence>
<dbReference type="PANTHER" id="PTHR31681:SF3">
    <property type="entry name" value="OS04G0690100 PROTEIN"/>
    <property type="match status" value="1"/>
</dbReference>
<dbReference type="HOGENOM" id="CLU_039434_0_0_1"/>
<dbReference type="OrthoDB" id="9514740at2759"/>
<comment type="caution">
    <text evidence="3">The sequence shown here is derived from an EMBL/GenBank/DDBJ whole genome shotgun (WGS) entry which is preliminary data.</text>
</comment>
<organism evidence="3 4">
    <name type="scientific">Moniliophthora roreri (strain MCA 2997)</name>
    <name type="common">Cocoa frosty pod rot fungus</name>
    <name type="synonym">Crinipellis roreri</name>
    <dbReference type="NCBI Taxonomy" id="1381753"/>
    <lineage>
        <taxon>Eukaryota</taxon>
        <taxon>Fungi</taxon>
        <taxon>Dikarya</taxon>
        <taxon>Basidiomycota</taxon>
        <taxon>Agaricomycotina</taxon>
        <taxon>Agaricomycetes</taxon>
        <taxon>Agaricomycetidae</taxon>
        <taxon>Agaricales</taxon>
        <taxon>Marasmiineae</taxon>
        <taxon>Marasmiaceae</taxon>
        <taxon>Moniliophthora</taxon>
    </lineage>
</organism>
<evidence type="ECO:0000313" key="4">
    <source>
        <dbReference type="Proteomes" id="UP000017559"/>
    </source>
</evidence>